<dbReference type="Pfam" id="PF19045">
    <property type="entry name" value="Ligase_CoA_2"/>
    <property type="match status" value="1"/>
</dbReference>
<dbReference type="OrthoDB" id="9807426at2"/>
<proteinExistence type="inferred from homology"/>
<dbReference type="RefSeq" id="WP_105333257.1">
    <property type="nucleotide sequence ID" value="NZ_PUHY01000016.1"/>
</dbReference>
<accession>A0A2S8F8U6</accession>
<dbReference type="GO" id="GO:0043758">
    <property type="term" value="F:acetate-CoA ligase (ADP-forming) activity"/>
    <property type="evidence" value="ECO:0007669"/>
    <property type="project" value="InterPro"/>
</dbReference>
<organism evidence="8 9">
    <name type="scientific">Blastopirellula marina</name>
    <dbReference type="NCBI Taxonomy" id="124"/>
    <lineage>
        <taxon>Bacteria</taxon>
        <taxon>Pseudomonadati</taxon>
        <taxon>Planctomycetota</taxon>
        <taxon>Planctomycetia</taxon>
        <taxon>Pirellulales</taxon>
        <taxon>Pirellulaceae</taxon>
        <taxon>Blastopirellula</taxon>
    </lineage>
</organism>
<keyword evidence="2 5" id="KW-0547">Nucleotide-binding</keyword>
<dbReference type="GO" id="GO:0005524">
    <property type="term" value="F:ATP binding"/>
    <property type="evidence" value="ECO:0007669"/>
    <property type="project" value="UniProtKB-UniRule"/>
</dbReference>
<keyword evidence="3 5" id="KW-0067">ATP-binding</keyword>
<dbReference type="InterPro" id="IPR003781">
    <property type="entry name" value="CoA-bd"/>
</dbReference>
<dbReference type="Gene3D" id="3.40.630.30">
    <property type="match status" value="1"/>
</dbReference>
<dbReference type="Pfam" id="PF13607">
    <property type="entry name" value="Succ_CoA_lig"/>
    <property type="match status" value="1"/>
</dbReference>
<dbReference type="Pfam" id="PF13549">
    <property type="entry name" value="ATP-grasp_5"/>
    <property type="match status" value="1"/>
</dbReference>
<dbReference type="Gene3D" id="3.40.50.720">
    <property type="entry name" value="NAD(P)-binding Rossmann-like Domain"/>
    <property type="match status" value="1"/>
</dbReference>
<feature type="domain" description="N-acetyltransferase" evidence="7">
    <location>
        <begin position="740"/>
        <end position="895"/>
    </location>
</feature>
<dbReference type="Proteomes" id="UP000238322">
    <property type="component" value="Unassembled WGS sequence"/>
</dbReference>
<sequence length="895" mass="97747">MSVYNLNAIFRPKSVAIIGASSKEASVGNTVLKNVRNDGFPGHIFAVNPKYDELEGHPCFPSIGEIPERIDLAIICTPAATVPDLIRQCGEAGVRGIIILSAGFREIGAEGKKLEEDIAKVAAKFRGLRIVGPNCLGVMATHSALNASFAAAAPDKGKVAFISQSGALCTAVLDWAFQEQIGFSYFVSVGNMLDVDLGDLIDYFANDPWTESILLYVESVKEARKFMSACRSFARNKPIIVYKAGRFAKSAQAAASHTGAMAGVDSVYQAAFDRAGIVRVNEISDIFDCTALLARRKLPRGGRLAIVTNAGGPGVMATDSLLARNGELAEISDSTREQLNAFLPSAWSHGNPIDILGDADPERLAKTMEIVQADPNVDAILVVFSPQAMSQPTAAAQAVVEVSKKTTKPILTSWMGGKATHEGVTLFNAAKIPTYRAPEEAVKAFMYLVSFVRTHDVLYETPRDIPVGFTLERSRMHTIFESLLGEASDTLSEIQSKTLLDAYEIPVAKPLLARDADEAVVLAKRIGFPVAMKLVSPQITHKTDVGGVELGVPTEEKVRKAFERIVHSAKSFSPDIRIDGISVQRMISHAPGVELIIGARRDPVFGPVLMVGAGGTSAELFRDTALELPPVNERLARRMLESLRIWPLLKGYRGGPGIDIDKLIEILIRMSYLVADFPEIKELDINPLLATPHGVVALDARVVLDRTVRLNPPRRFAHLAIRPYPEEFVRPATMSDGTPCTIRPIKPEDEPTWRKFHAGCSQKTLWFRFRSFVKEITHDMATRFCFIDYDRELTFVAEIEQDGQPKIVGVANIMADADRVDAEFAVIIGDAHQGLGLGSILTDYCLEICCDWGIKTVLAETSPDNQRMLAIFQERGFKLDSKSSSDAVLCRKDLK</sequence>
<gene>
    <name evidence="8" type="ORF">C5Y83_28725</name>
</gene>
<evidence type="ECO:0000256" key="4">
    <source>
        <dbReference type="ARBA" id="ARBA00060888"/>
    </source>
</evidence>
<dbReference type="AlphaFoldDB" id="A0A2S8F8U6"/>
<evidence type="ECO:0000256" key="1">
    <source>
        <dbReference type="ARBA" id="ARBA00022598"/>
    </source>
</evidence>
<keyword evidence="8" id="KW-0808">Transferase</keyword>
<dbReference type="Gene3D" id="3.30.470.20">
    <property type="entry name" value="ATP-grasp fold, B domain"/>
    <property type="match status" value="1"/>
</dbReference>
<dbReference type="InterPro" id="IPR036291">
    <property type="entry name" value="NAD(P)-bd_dom_sf"/>
</dbReference>
<dbReference type="InterPro" id="IPR000182">
    <property type="entry name" value="GNAT_dom"/>
</dbReference>
<evidence type="ECO:0000313" key="8">
    <source>
        <dbReference type="EMBL" id="PQO28588.1"/>
    </source>
</evidence>
<dbReference type="SUPFAM" id="SSF51735">
    <property type="entry name" value="NAD(P)-binding Rossmann-fold domains"/>
    <property type="match status" value="1"/>
</dbReference>
<evidence type="ECO:0000256" key="5">
    <source>
        <dbReference type="PROSITE-ProRule" id="PRU00409"/>
    </source>
</evidence>
<reference evidence="8 9" key="1">
    <citation type="submission" date="2018-02" db="EMBL/GenBank/DDBJ databases">
        <title>Comparative genomes isolates from brazilian mangrove.</title>
        <authorList>
            <person name="Araujo J.E."/>
            <person name="Taketani R.G."/>
            <person name="Silva M.C.P."/>
            <person name="Loureco M.V."/>
            <person name="Andreote F.D."/>
        </authorList>
    </citation>
    <scope>NUCLEOTIDE SEQUENCE [LARGE SCALE GENOMIC DNA]</scope>
    <source>
        <strain evidence="8 9">Hex-1 MGV</strain>
    </source>
</reference>
<dbReference type="PANTHER" id="PTHR43334">
    <property type="entry name" value="ACETATE--COA LIGASE [ADP-FORMING]"/>
    <property type="match status" value="1"/>
</dbReference>
<dbReference type="Pfam" id="PF13380">
    <property type="entry name" value="CoA_binding_2"/>
    <property type="match status" value="1"/>
</dbReference>
<evidence type="ECO:0000256" key="3">
    <source>
        <dbReference type="ARBA" id="ARBA00022840"/>
    </source>
</evidence>
<dbReference type="InterPro" id="IPR016181">
    <property type="entry name" value="Acyl_CoA_acyltransferase"/>
</dbReference>
<dbReference type="InterPro" id="IPR032875">
    <property type="entry name" value="Succ_CoA_lig_flav_dom"/>
</dbReference>
<dbReference type="SUPFAM" id="SSF52210">
    <property type="entry name" value="Succinyl-CoA synthetase domains"/>
    <property type="match status" value="2"/>
</dbReference>
<dbReference type="SUPFAM" id="SSF55729">
    <property type="entry name" value="Acyl-CoA N-acyltransferases (Nat)"/>
    <property type="match status" value="1"/>
</dbReference>
<feature type="domain" description="ATP-grasp" evidence="6">
    <location>
        <begin position="497"/>
        <end position="533"/>
    </location>
</feature>
<dbReference type="InterPro" id="IPR051538">
    <property type="entry name" value="Acyl-CoA_Synth/Transferase"/>
</dbReference>
<dbReference type="Pfam" id="PF00583">
    <property type="entry name" value="Acetyltransf_1"/>
    <property type="match status" value="1"/>
</dbReference>
<evidence type="ECO:0000259" key="6">
    <source>
        <dbReference type="PROSITE" id="PS50975"/>
    </source>
</evidence>
<evidence type="ECO:0000259" key="7">
    <source>
        <dbReference type="PROSITE" id="PS51186"/>
    </source>
</evidence>
<dbReference type="EMBL" id="PUHY01000016">
    <property type="protein sequence ID" value="PQO28588.1"/>
    <property type="molecule type" value="Genomic_DNA"/>
</dbReference>
<evidence type="ECO:0000256" key="2">
    <source>
        <dbReference type="ARBA" id="ARBA00022741"/>
    </source>
</evidence>
<protein>
    <submittedName>
        <fullName evidence="8">GNAT family N-acetyltransferase</fullName>
    </submittedName>
</protein>
<dbReference type="PROSITE" id="PS51186">
    <property type="entry name" value="GNAT"/>
    <property type="match status" value="1"/>
</dbReference>
<dbReference type="Gene3D" id="3.40.50.261">
    <property type="entry name" value="Succinyl-CoA synthetase domains"/>
    <property type="match status" value="2"/>
</dbReference>
<evidence type="ECO:0000313" key="9">
    <source>
        <dbReference type="Proteomes" id="UP000238322"/>
    </source>
</evidence>
<keyword evidence="1" id="KW-0436">Ligase</keyword>
<dbReference type="SUPFAM" id="SSF56059">
    <property type="entry name" value="Glutathione synthetase ATP-binding domain-like"/>
    <property type="match status" value="1"/>
</dbReference>
<dbReference type="InterPro" id="IPR043938">
    <property type="entry name" value="Ligase_CoA_dom"/>
</dbReference>
<dbReference type="SMART" id="SM00881">
    <property type="entry name" value="CoA_binding"/>
    <property type="match status" value="1"/>
</dbReference>
<dbReference type="InterPro" id="IPR013815">
    <property type="entry name" value="ATP_grasp_subdomain_1"/>
</dbReference>
<dbReference type="Gene3D" id="3.30.1490.20">
    <property type="entry name" value="ATP-grasp fold, A domain"/>
    <property type="match status" value="1"/>
</dbReference>
<dbReference type="GO" id="GO:0016747">
    <property type="term" value="F:acyltransferase activity, transferring groups other than amino-acyl groups"/>
    <property type="evidence" value="ECO:0007669"/>
    <property type="project" value="InterPro"/>
</dbReference>
<dbReference type="GO" id="GO:0046872">
    <property type="term" value="F:metal ion binding"/>
    <property type="evidence" value="ECO:0007669"/>
    <property type="project" value="InterPro"/>
</dbReference>
<comment type="similarity">
    <text evidence="4">In the N-terminal section; belongs to the acetate CoA ligase alpha subunit family.</text>
</comment>
<dbReference type="PANTHER" id="PTHR43334:SF1">
    <property type="entry name" value="3-HYDROXYPROPIONATE--COA LIGASE [ADP-FORMING]"/>
    <property type="match status" value="1"/>
</dbReference>
<dbReference type="PROSITE" id="PS50975">
    <property type="entry name" value="ATP_GRASP"/>
    <property type="match status" value="1"/>
</dbReference>
<dbReference type="FunFam" id="3.30.1490.20:FF:000020">
    <property type="entry name" value="Protein lysine acetyltransferase"/>
    <property type="match status" value="1"/>
</dbReference>
<dbReference type="InterPro" id="IPR016102">
    <property type="entry name" value="Succinyl-CoA_synth-like"/>
</dbReference>
<comment type="caution">
    <text evidence="8">The sequence shown here is derived from an EMBL/GenBank/DDBJ whole genome shotgun (WGS) entry which is preliminary data.</text>
</comment>
<name>A0A2S8F8U6_9BACT</name>
<dbReference type="InterPro" id="IPR011761">
    <property type="entry name" value="ATP-grasp"/>
</dbReference>